<sequence>MRAPERAAQALETAGADPVQEAAPRTVTFRDVLMKNELEIKVEDVVDREDAFEDKTEEARAPTFGVETTFKPGVPWMLIRHFRQRNTPPAKIVDFHTTPWANLVVGRVLSSAPKGILTCLLVGKHQLEREYSRSRLTTRKEPGSPRD</sequence>
<gene>
    <name evidence="1" type="ORF">THAOC_19932</name>
</gene>
<dbReference type="Proteomes" id="UP000266841">
    <property type="component" value="Unassembled WGS sequence"/>
</dbReference>
<name>K0S4N8_THAOC</name>
<proteinExistence type="predicted"/>
<organism evidence="1 2">
    <name type="scientific">Thalassiosira oceanica</name>
    <name type="common">Marine diatom</name>
    <dbReference type="NCBI Taxonomy" id="159749"/>
    <lineage>
        <taxon>Eukaryota</taxon>
        <taxon>Sar</taxon>
        <taxon>Stramenopiles</taxon>
        <taxon>Ochrophyta</taxon>
        <taxon>Bacillariophyta</taxon>
        <taxon>Coscinodiscophyceae</taxon>
        <taxon>Thalassiosirophycidae</taxon>
        <taxon>Thalassiosirales</taxon>
        <taxon>Thalassiosiraceae</taxon>
        <taxon>Thalassiosira</taxon>
    </lineage>
</organism>
<dbReference type="EMBL" id="AGNL01022270">
    <property type="protein sequence ID" value="EJK59804.1"/>
    <property type="molecule type" value="Genomic_DNA"/>
</dbReference>
<keyword evidence="2" id="KW-1185">Reference proteome</keyword>
<accession>K0S4N8</accession>
<comment type="caution">
    <text evidence="1">The sequence shown here is derived from an EMBL/GenBank/DDBJ whole genome shotgun (WGS) entry which is preliminary data.</text>
</comment>
<evidence type="ECO:0000313" key="1">
    <source>
        <dbReference type="EMBL" id="EJK59804.1"/>
    </source>
</evidence>
<evidence type="ECO:0000313" key="2">
    <source>
        <dbReference type="Proteomes" id="UP000266841"/>
    </source>
</evidence>
<dbReference type="AlphaFoldDB" id="K0S4N8"/>
<reference evidence="1 2" key="1">
    <citation type="journal article" date="2012" name="Genome Biol.">
        <title>Genome and low-iron response of an oceanic diatom adapted to chronic iron limitation.</title>
        <authorList>
            <person name="Lommer M."/>
            <person name="Specht M."/>
            <person name="Roy A.S."/>
            <person name="Kraemer L."/>
            <person name="Andreson R."/>
            <person name="Gutowska M.A."/>
            <person name="Wolf J."/>
            <person name="Bergner S.V."/>
            <person name="Schilhabel M.B."/>
            <person name="Klostermeier U.C."/>
            <person name="Beiko R.G."/>
            <person name="Rosenstiel P."/>
            <person name="Hippler M."/>
            <person name="Laroche J."/>
        </authorList>
    </citation>
    <scope>NUCLEOTIDE SEQUENCE [LARGE SCALE GENOMIC DNA]</scope>
    <source>
        <strain evidence="1 2">CCMP1005</strain>
    </source>
</reference>
<protein>
    <submittedName>
        <fullName evidence="1">Uncharacterized protein</fullName>
    </submittedName>
</protein>